<accession>A0A916YDQ9</accession>
<dbReference type="AlphaFoldDB" id="A0A916YDQ9"/>
<dbReference type="Proteomes" id="UP000613160">
    <property type="component" value="Unassembled WGS sequence"/>
</dbReference>
<comment type="caution">
    <text evidence="1">The sequence shown here is derived from an EMBL/GenBank/DDBJ whole genome shotgun (WGS) entry which is preliminary data.</text>
</comment>
<reference evidence="1" key="2">
    <citation type="submission" date="2020-09" db="EMBL/GenBank/DDBJ databases">
        <authorList>
            <person name="Sun Q."/>
            <person name="Zhou Y."/>
        </authorList>
    </citation>
    <scope>NUCLEOTIDE SEQUENCE</scope>
    <source>
        <strain evidence="1">CGMCC 1.15493</strain>
    </source>
</reference>
<name>A0A916YDQ9_9HYPH</name>
<proteinExistence type="predicted"/>
<organism evidence="1 2">
    <name type="scientific">Aureimonas glaciei</name>
    <dbReference type="NCBI Taxonomy" id="1776957"/>
    <lineage>
        <taxon>Bacteria</taxon>
        <taxon>Pseudomonadati</taxon>
        <taxon>Pseudomonadota</taxon>
        <taxon>Alphaproteobacteria</taxon>
        <taxon>Hyphomicrobiales</taxon>
        <taxon>Aurantimonadaceae</taxon>
        <taxon>Aureimonas</taxon>
    </lineage>
</organism>
<gene>
    <name evidence="1" type="ORF">GCM10011335_49280</name>
</gene>
<dbReference type="EMBL" id="BMJJ01000017">
    <property type="protein sequence ID" value="GGD40730.1"/>
    <property type="molecule type" value="Genomic_DNA"/>
</dbReference>
<sequence length="229" mass="23748">MRGRGGRYGLAAVLMVPVLALVLGVVLPHAPDAVRRDPLASSGARHRVLILSNAIHTDIALPAVAELRAAFGFLGDAGLPVGREDVAAIVVGRGGRDFYLATPEWTDLRLGTVLRAFAGDAAVLHVGLSPVIDASAPGVTAIDLDDAGLAALTAFVLAAFSRDAAGAPVPVDAPGYGSFDRFYEAEGRFTALAGCNAWTAAALRAAGIPTGLWTPLPATLLWSLDWHRR</sequence>
<reference evidence="1" key="1">
    <citation type="journal article" date="2014" name="Int. J. Syst. Evol. Microbiol.">
        <title>Complete genome sequence of Corynebacterium casei LMG S-19264T (=DSM 44701T), isolated from a smear-ripened cheese.</title>
        <authorList>
            <consortium name="US DOE Joint Genome Institute (JGI-PGF)"/>
            <person name="Walter F."/>
            <person name="Albersmeier A."/>
            <person name="Kalinowski J."/>
            <person name="Ruckert C."/>
        </authorList>
    </citation>
    <scope>NUCLEOTIDE SEQUENCE</scope>
    <source>
        <strain evidence="1">CGMCC 1.15493</strain>
    </source>
</reference>
<dbReference type="Pfam" id="PF09601">
    <property type="entry name" value="DUF2459"/>
    <property type="match status" value="1"/>
</dbReference>
<protein>
    <recommendedName>
        <fullName evidence="3">TIGR02117 family protein</fullName>
    </recommendedName>
</protein>
<evidence type="ECO:0008006" key="3">
    <source>
        <dbReference type="Google" id="ProtNLM"/>
    </source>
</evidence>
<dbReference type="RefSeq" id="WP_188855094.1">
    <property type="nucleotide sequence ID" value="NZ_BMJJ01000017.1"/>
</dbReference>
<keyword evidence="2" id="KW-1185">Reference proteome</keyword>
<dbReference type="InterPro" id="IPR011727">
    <property type="entry name" value="CHP02117"/>
</dbReference>
<evidence type="ECO:0000313" key="2">
    <source>
        <dbReference type="Proteomes" id="UP000613160"/>
    </source>
</evidence>
<dbReference type="NCBIfam" id="TIGR02117">
    <property type="entry name" value="chp_urease_rgn"/>
    <property type="match status" value="1"/>
</dbReference>
<evidence type="ECO:0000313" key="1">
    <source>
        <dbReference type="EMBL" id="GGD40730.1"/>
    </source>
</evidence>